<dbReference type="Proteomes" id="UP001627154">
    <property type="component" value="Unassembled WGS sequence"/>
</dbReference>
<dbReference type="AlphaFoldDB" id="A0ABD2XIQ9"/>
<evidence type="ECO:0000256" key="1">
    <source>
        <dbReference type="ARBA" id="ARBA00022723"/>
    </source>
</evidence>
<protein>
    <recommendedName>
        <fullName evidence="6">UBZ1-type domain-containing protein</fullName>
    </recommendedName>
</protein>
<feature type="coiled-coil region" evidence="5">
    <location>
        <begin position="18"/>
        <end position="86"/>
    </location>
</feature>
<proteinExistence type="predicted"/>
<dbReference type="GO" id="GO:0008270">
    <property type="term" value="F:zinc ion binding"/>
    <property type="evidence" value="ECO:0007669"/>
    <property type="project" value="UniProtKB-KW"/>
</dbReference>
<name>A0ABD2XIQ9_9HYME</name>
<feature type="domain" description="UBZ1-type" evidence="6">
    <location>
        <begin position="281"/>
        <end position="307"/>
    </location>
</feature>
<gene>
    <name evidence="7" type="ORF">TKK_002230</name>
</gene>
<dbReference type="EMBL" id="JBJJXI010000021">
    <property type="protein sequence ID" value="KAL3405187.1"/>
    <property type="molecule type" value="Genomic_DNA"/>
</dbReference>
<organism evidence="7 8">
    <name type="scientific">Trichogramma kaykai</name>
    <dbReference type="NCBI Taxonomy" id="54128"/>
    <lineage>
        <taxon>Eukaryota</taxon>
        <taxon>Metazoa</taxon>
        <taxon>Ecdysozoa</taxon>
        <taxon>Arthropoda</taxon>
        <taxon>Hexapoda</taxon>
        <taxon>Insecta</taxon>
        <taxon>Pterygota</taxon>
        <taxon>Neoptera</taxon>
        <taxon>Endopterygota</taxon>
        <taxon>Hymenoptera</taxon>
        <taxon>Apocrita</taxon>
        <taxon>Proctotrupomorpha</taxon>
        <taxon>Chalcidoidea</taxon>
        <taxon>Trichogrammatidae</taxon>
        <taxon>Trichogramma</taxon>
    </lineage>
</organism>
<keyword evidence="1" id="KW-0479">Metal-binding</keyword>
<comment type="caution">
    <text evidence="7">The sequence shown here is derived from an EMBL/GenBank/DDBJ whole genome shotgun (WGS) entry which is preliminary data.</text>
</comment>
<accession>A0ABD2XIQ9</accession>
<keyword evidence="3" id="KW-0862">Zinc</keyword>
<dbReference type="Pfam" id="PF18112">
    <property type="entry name" value="Zn-C2H2_12"/>
    <property type="match status" value="1"/>
</dbReference>
<evidence type="ECO:0000259" key="6">
    <source>
        <dbReference type="Pfam" id="PF18112"/>
    </source>
</evidence>
<evidence type="ECO:0000313" key="7">
    <source>
        <dbReference type="EMBL" id="KAL3405187.1"/>
    </source>
</evidence>
<keyword evidence="4 5" id="KW-0175">Coiled coil</keyword>
<evidence type="ECO:0000256" key="2">
    <source>
        <dbReference type="ARBA" id="ARBA00022771"/>
    </source>
</evidence>
<evidence type="ECO:0000256" key="5">
    <source>
        <dbReference type="SAM" id="Coils"/>
    </source>
</evidence>
<dbReference type="InterPro" id="IPR041641">
    <property type="entry name" value="CALCOCO1/2_Zn_UBZ1"/>
</dbReference>
<evidence type="ECO:0000256" key="3">
    <source>
        <dbReference type="ARBA" id="ARBA00022833"/>
    </source>
</evidence>
<evidence type="ECO:0000313" key="8">
    <source>
        <dbReference type="Proteomes" id="UP001627154"/>
    </source>
</evidence>
<reference evidence="7 8" key="1">
    <citation type="journal article" date="2024" name="bioRxiv">
        <title>A reference genome for Trichogramma kaykai: A tiny desert-dwelling parasitoid wasp with competing sex-ratio distorters.</title>
        <authorList>
            <person name="Culotta J."/>
            <person name="Lindsey A.R."/>
        </authorList>
    </citation>
    <scope>NUCLEOTIDE SEQUENCE [LARGE SCALE GENOMIC DNA]</scope>
    <source>
        <strain evidence="7 8">KSX58</strain>
    </source>
</reference>
<sequence>MADSNTDTLKETKLKFALQVVKERSRKLQRQLANTEEENSKLRQLNAQNNQIMLKKLNEDDKHDVIREQQQEIEELKKQKSQLLYHLLMVSSENQQLWKTLTKNNTAIDVSAMPSLNLKELSYPSKTDKNNSYLSEKNEKDCTLEEISLQLFDSIMIDKTDLKQLNSKILDLQKKVKENIDITCTADNNTYSLEQLTHHDNKLVHMKELLLDEQKKLKQALQNFSTISEKQNSCTTCKSTDDKLNDQTETDFDVKTKEIPDYSNDTCSVPTKEIPVTKDDKICPLCGYLFEHSVPFDIFHEHVIAHFTADG</sequence>
<keyword evidence="8" id="KW-1185">Reference proteome</keyword>
<evidence type="ECO:0000256" key="4">
    <source>
        <dbReference type="ARBA" id="ARBA00023054"/>
    </source>
</evidence>
<keyword evidence="2" id="KW-0863">Zinc-finger</keyword>